<evidence type="ECO:0000259" key="3">
    <source>
        <dbReference type="Pfam" id="PF16344"/>
    </source>
</evidence>
<dbReference type="Proteomes" id="UP001199816">
    <property type="component" value="Unassembled WGS sequence"/>
</dbReference>
<name>A0ABS8PL30_9BACT</name>
<dbReference type="InterPro" id="IPR032508">
    <property type="entry name" value="FecR_C"/>
</dbReference>
<dbReference type="Pfam" id="PF16344">
    <property type="entry name" value="FecR_C"/>
    <property type="match status" value="1"/>
</dbReference>
<evidence type="ECO:0000313" key="4">
    <source>
        <dbReference type="EMBL" id="MCD2421813.1"/>
    </source>
</evidence>
<dbReference type="Pfam" id="PF04773">
    <property type="entry name" value="FecR"/>
    <property type="match status" value="1"/>
</dbReference>
<organism evidence="4 5">
    <name type="scientific">Niabella pedocola</name>
    <dbReference type="NCBI Taxonomy" id="1752077"/>
    <lineage>
        <taxon>Bacteria</taxon>
        <taxon>Pseudomonadati</taxon>
        <taxon>Bacteroidota</taxon>
        <taxon>Chitinophagia</taxon>
        <taxon>Chitinophagales</taxon>
        <taxon>Chitinophagaceae</taxon>
        <taxon>Niabella</taxon>
    </lineage>
</organism>
<dbReference type="InterPro" id="IPR006860">
    <property type="entry name" value="FecR"/>
</dbReference>
<comment type="caution">
    <text evidence="4">The sequence shown here is derived from an EMBL/GenBank/DDBJ whole genome shotgun (WGS) entry which is preliminary data.</text>
</comment>
<feature type="domain" description="FecR protein" evidence="2">
    <location>
        <begin position="193"/>
        <end position="288"/>
    </location>
</feature>
<dbReference type="RefSeq" id="WP_231002715.1">
    <property type="nucleotide sequence ID" value="NZ_JAJNEC010000003.1"/>
</dbReference>
<keyword evidence="5" id="KW-1185">Reference proteome</keyword>
<dbReference type="PANTHER" id="PTHR30273:SF2">
    <property type="entry name" value="PROTEIN FECR"/>
    <property type="match status" value="1"/>
</dbReference>
<dbReference type="Gene3D" id="2.60.120.1440">
    <property type="match status" value="1"/>
</dbReference>
<accession>A0ABS8PL30</accession>
<sequence>MDKAAYYNELFQQFLAGTITAEQKDELRKYLASKAATKQLLSQLKNDADNWEALPHHITSEQGIRIREALIKEVRATRVIAFNKKRRFYYAAAAAIFILAFSSIFYVYRNDFSGSGSTRTVGRAAVDPIIPGSNRAILKLADGSVVSLTDSMAPEIALKAGFVVEKLPDGALVYRVHNDSGAFAKGAPAVNNTIQTPRGGQCRLILPDGSQVWLNSASSITFPQQFSGAERRIAVDGEAYFEVAHNKAMPFKVSTGPQTVEVLGTHFSISSSADHKVIKTALFEGSVRLSNGSDSKTLKPGQQAKLTAGGGGFAVTSLVSANAEPDWIGGYFSFENADFATMQEQLEKWYDVTFVYDSVPRTHFYGRMQRSADIADVLSMMEIVAKNIHFKIEGRKIYVIEK</sequence>
<reference evidence="4 5" key="1">
    <citation type="submission" date="2021-11" db="EMBL/GenBank/DDBJ databases">
        <title>Genomic of Niabella pedocola.</title>
        <authorList>
            <person name="Wu T."/>
        </authorList>
    </citation>
    <scope>NUCLEOTIDE SEQUENCE [LARGE SCALE GENOMIC DNA]</scope>
    <source>
        <strain evidence="4 5">JCM 31011</strain>
    </source>
</reference>
<feature type="domain" description="Protein FecR C-terminal" evidence="3">
    <location>
        <begin position="331"/>
        <end position="399"/>
    </location>
</feature>
<proteinExistence type="predicted"/>
<keyword evidence="1" id="KW-0812">Transmembrane</keyword>
<protein>
    <submittedName>
        <fullName evidence="4">FecR family protein</fullName>
    </submittedName>
</protein>
<evidence type="ECO:0000259" key="2">
    <source>
        <dbReference type="Pfam" id="PF04773"/>
    </source>
</evidence>
<dbReference type="EMBL" id="JAJNEC010000003">
    <property type="protein sequence ID" value="MCD2421813.1"/>
    <property type="molecule type" value="Genomic_DNA"/>
</dbReference>
<keyword evidence="1" id="KW-1133">Transmembrane helix</keyword>
<evidence type="ECO:0000256" key="1">
    <source>
        <dbReference type="SAM" id="Phobius"/>
    </source>
</evidence>
<evidence type="ECO:0000313" key="5">
    <source>
        <dbReference type="Proteomes" id="UP001199816"/>
    </source>
</evidence>
<dbReference type="Gene3D" id="3.55.50.30">
    <property type="match status" value="1"/>
</dbReference>
<dbReference type="PANTHER" id="PTHR30273">
    <property type="entry name" value="PERIPLASMIC SIGNAL SENSOR AND SIGMA FACTOR ACTIVATOR FECR-RELATED"/>
    <property type="match status" value="1"/>
</dbReference>
<keyword evidence="1" id="KW-0472">Membrane</keyword>
<dbReference type="InterPro" id="IPR012373">
    <property type="entry name" value="Ferrdict_sens_TM"/>
</dbReference>
<gene>
    <name evidence="4" type="ORF">LQ567_03510</name>
</gene>
<feature type="transmembrane region" description="Helical" evidence="1">
    <location>
        <begin position="88"/>
        <end position="108"/>
    </location>
</feature>